<dbReference type="PANTHER" id="PTHR48467">
    <property type="entry name" value="GLUTAMATE SYNTHASE 1 [NADH], CHLOROPLASTIC-LIKE"/>
    <property type="match status" value="1"/>
</dbReference>
<dbReference type="EMBL" id="UINC01072865">
    <property type="protein sequence ID" value="SVC08808.1"/>
    <property type="molecule type" value="Genomic_DNA"/>
</dbReference>
<dbReference type="InterPro" id="IPR055275">
    <property type="entry name" value="Ferredox_Rdtase"/>
</dbReference>
<dbReference type="GO" id="GO:0016491">
    <property type="term" value="F:oxidoreductase activity"/>
    <property type="evidence" value="ECO:0007669"/>
    <property type="project" value="UniProtKB-KW"/>
</dbReference>
<dbReference type="Gene3D" id="3.50.50.60">
    <property type="entry name" value="FAD/NAD(P)-binding domain"/>
    <property type="match status" value="1"/>
</dbReference>
<keyword evidence="4" id="KW-0521">NADP</keyword>
<dbReference type="AlphaFoldDB" id="A0A382JAK6"/>
<protein>
    <recommendedName>
        <fullName evidence="7">FAD/NAD(P)-binding domain-containing protein</fullName>
    </recommendedName>
</protein>
<comment type="cofactor">
    <cofactor evidence="1">
        <name>FAD</name>
        <dbReference type="ChEBI" id="CHEBI:57692"/>
    </cofactor>
</comment>
<dbReference type="InterPro" id="IPR036188">
    <property type="entry name" value="FAD/NAD-bd_sf"/>
</dbReference>
<evidence type="ECO:0000313" key="6">
    <source>
        <dbReference type="EMBL" id="SVC08808.1"/>
    </source>
</evidence>
<evidence type="ECO:0000256" key="3">
    <source>
        <dbReference type="ARBA" id="ARBA00022827"/>
    </source>
</evidence>
<dbReference type="Gene3D" id="3.40.50.720">
    <property type="entry name" value="NAD(P)-binding Rossmann-like Domain"/>
    <property type="match status" value="1"/>
</dbReference>
<evidence type="ECO:0008006" key="7">
    <source>
        <dbReference type="Google" id="ProtNLM"/>
    </source>
</evidence>
<reference evidence="6" key="1">
    <citation type="submission" date="2018-05" db="EMBL/GenBank/DDBJ databases">
        <authorList>
            <person name="Lanie J.A."/>
            <person name="Ng W.-L."/>
            <person name="Kazmierczak K.M."/>
            <person name="Andrzejewski T.M."/>
            <person name="Davidsen T.M."/>
            <person name="Wayne K.J."/>
            <person name="Tettelin H."/>
            <person name="Glass J.I."/>
            <person name="Rusch D."/>
            <person name="Podicherti R."/>
            <person name="Tsui H.-C.T."/>
            <person name="Winkler M.E."/>
        </authorList>
    </citation>
    <scope>NUCLEOTIDE SEQUENCE</scope>
</reference>
<keyword evidence="2" id="KW-0285">Flavoprotein</keyword>
<gene>
    <name evidence="6" type="ORF">METZ01_LOCUS261662</name>
</gene>
<evidence type="ECO:0000256" key="5">
    <source>
        <dbReference type="ARBA" id="ARBA00023002"/>
    </source>
</evidence>
<proteinExistence type="predicted"/>
<evidence type="ECO:0000256" key="1">
    <source>
        <dbReference type="ARBA" id="ARBA00001974"/>
    </source>
</evidence>
<feature type="non-terminal residue" evidence="6">
    <location>
        <position position="1"/>
    </location>
</feature>
<dbReference type="PANTHER" id="PTHR48467:SF1">
    <property type="entry name" value="GLUTAMATE SYNTHASE 1 [NADH], CHLOROPLASTIC-LIKE"/>
    <property type="match status" value="1"/>
</dbReference>
<evidence type="ECO:0000256" key="4">
    <source>
        <dbReference type="ARBA" id="ARBA00022857"/>
    </source>
</evidence>
<evidence type="ECO:0000256" key="2">
    <source>
        <dbReference type="ARBA" id="ARBA00022630"/>
    </source>
</evidence>
<keyword evidence="3" id="KW-0274">FAD</keyword>
<organism evidence="6">
    <name type="scientific">marine metagenome</name>
    <dbReference type="NCBI Taxonomy" id="408172"/>
    <lineage>
        <taxon>unclassified sequences</taxon>
        <taxon>metagenomes</taxon>
        <taxon>ecological metagenomes</taxon>
    </lineage>
</organism>
<name>A0A382JAK6_9ZZZZ</name>
<keyword evidence="5" id="KW-0560">Oxidoreductase</keyword>
<accession>A0A382JAK6</accession>
<sequence length="184" mass="20531">FLLGPKEIIGNTNIEKLVLERNVLSGEPFKQSAKGTNETIEIDVGILFRSIGYRGVPITGVPFHKNWGTIPNEKGRVTENDGAVVNQLYTAGWIKRGPSGIIGTNRACSSETIQCLLSDLEKLDTGTKKHGASEIYSKLDNKNIRHVNFDEWSQIDTKEIEIGEPKGKPREKYTYIEEMLSVIK</sequence>